<dbReference type="OMA" id="QEQPREM"/>
<proteinExistence type="predicted"/>
<dbReference type="RefSeq" id="XP_004039823.1">
    <property type="nucleotide sequence ID" value="XM_004039775.1"/>
</dbReference>
<dbReference type="eggNOG" id="ENOG502SQ7T">
    <property type="taxonomic scope" value="Eukaryota"/>
</dbReference>
<dbReference type="EMBL" id="GL983091">
    <property type="protein sequence ID" value="EGR34519.1"/>
    <property type="molecule type" value="Genomic_DNA"/>
</dbReference>
<keyword evidence="3" id="KW-1185">Reference proteome</keyword>
<accession>G0QJT5</accession>
<dbReference type="GO" id="GO:0005886">
    <property type="term" value="C:plasma membrane"/>
    <property type="evidence" value="ECO:0007669"/>
    <property type="project" value="TreeGrafter"/>
</dbReference>
<feature type="domain" description="Senescence" evidence="1">
    <location>
        <begin position="145"/>
        <end position="291"/>
    </location>
</feature>
<evidence type="ECO:0000313" key="2">
    <source>
        <dbReference type="EMBL" id="EGR34519.1"/>
    </source>
</evidence>
<sequence length="300" mass="34182">MDQILEGKILQEIKNTTYFRLLNNTRTKINEGTLQICILPDNDLTYLKLDDFYYTLQKQIKCISFQFQNYKTYIFPHTKDGFNALCIFQNELVIQQLEIILQNTVTFIEKVDLHILDEQDKNLINTHCVDIFDNPLMTEDKTIYYIKKGGEVLKDAFQWVGSITSKGVNIAGNYLNEKISKNKVEVSQETQQKYIQIKNTAQQTFKVTGEFLQSMLNPVVQATNQQLDKINKNIDNSDNQILKKIKNIGSATIDATSNAFDGLSQGASQVGDTLGQNTRNIAEKKLGEETSNTLLGETKK</sequence>
<dbReference type="OrthoDB" id="296653at2759"/>
<organism evidence="2 3">
    <name type="scientific">Ichthyophthirius multifiliis</name>
    <name type="common">White spot disease agent</name>
    <name type="synonym">Ich</name>
    <dbReference type="NCBI Taxonomy" id="5932"/>
    <lineage>
        <taxon>Eukaryota</taxon>
        <taxon>Sar</taxon>
        <taxon>Alveolata</taxon>
        <taxon>Ciliophora</taxon>
        <taxon>Intramacronucleata</taxon>
        <taxon>Oligohymenophorea</taxon>
        <taxon>Hymenostomatida</taxon>
        <taxon>Ophryoglenina</taxon>
        <taxon>Ichthyophthirius</taxon>
    </lineage>
</organism>
<protein>
    <recommendedName>
        <fullName evidence="1">Senescence domain-containing protein</fullName>
    </recommendedName>
</protein>
<reference evidence="2 3" key="1">
    <citation type="submission" date="2011-07" db="EMBL/GenBank/DDBJ databases">
        <authorList>
            <person name="Coyne R."/>
            <person name="Brami D."/>
            <person name="Johnson J."/>
            <person name="Hostetler J."/>
            <person name="Hannick L."/>
            <person name="Clark T."/>
            <person name="Cassidy-Hanley D."/>
            <person name="Inman J."/>
        </authorList>
    </citation>
    <scope>NUCLEOTIDE SEQUENCE [LARGE SCALE GENOMIC DNA]</scope>
    <source>
        <strain evidence="2 3">G5</strain>
    </source>
</reference>
<dbReference type="Proteomes" id="UP000008983">
    <property type="component" value="Unassembled WGS sequence"/>
</dbReference>
<gene>
    <name evidence="2" type="ORF">IMG5_008860</name>
</gene>
<dbReference type="Pfam" id="PF06911">
    <property type="entry name" value="Senescence"/>
    <property type="match status" value="1"/>
</dbReference>
<dbReference type="InParanoid" id="G0QJT5"/>
<dbReference type="GeneID" id="14910714"/>
<dbReference type="PANTHER" id="PTHR21068">
    <property type="entry name" value="SPARTIN"/>
    <property type="match status" value="1"/>
</dbReference>
<dbReference type="InterPro" id="IPR009686">
    <property type="entry name" value="Senescence/spartin_C"/>
</dbReference>
<dbReference type="PANTHER" id="PTHR21068:SF43">
    <property type="entry name" value="SPARTIN"/>
    <property type="match status" value="1"/>
</dbReference>
<evidence type="ECO:0000313" key="3">
    <source>
        <dbReference type="Proteomes" id="UP000008983"/>
    </source>
</evidence>
<evidence type="ECO:0000259" key="1">
    <source>
        <dbReference type="Pfam" id="PF06911"/>
    </source>
</evidence>
<name>G0QJT5_ICHMU</name>
<dbReference type="AlphaFoldDB" id="G0QJT5"/>
<dbReference type="InterPro" id="IPR045036">
    <property type="entry name" value="Spartin-like"/>
</dbReference>